<dbReference type="GeneID" id="28894129"/>
<evidence type="ECO:0000313" key="2">
    <source>
        <dbReference type="Proteomes" id="UP000076632"/>
    </source>
</evidence>
<reference evidence="1 2" key="1">
    <citation type="journal article" date="2016" name="Fungal Biol.">
        <title>The genome of Xylona heveae provides a window into fungal endophytism.</title>
        <authorList>
            <person name="Gazis R."/>
            <person name="Kuo A."/>
            <person name="Riley R."/>
            <person name="LaButti K."/>
            <person name="Lipzen A."/>
            <person name="Lin J."/>
            <person name="Amirebrahimi M."/>
            <person name="Hesse C.N."/>
            <person name="Spatafora J.W."/>
            <person name="Henrissat B."/>
            <person name="Hainaut M."/>
            <person name="Grigoriev I.V."/>
            <person name="Hibbett D.S."/>
        </authorList>
    </citation>
    <scope>NUCLEOTIDE SEQUENCE [LARGE SCALE GENOMIC DNA]</scope>
    <source>
        <strain evidence="1 2">TC161</strain>
    </source>
</reference>
<name>A0A165HJT5_XYLHT</name>
<dbReference type="EMBL" id="KV407457">
    <property type="protein sequence ID" value="KZF23621.1"/>
    <property type="molecule type" value="Genomic_DNA"/>
</dbReference>
<dbReference type="AlphaFoldDB" id="A0A165HJT5"/>
<accession>A0A165HJT5</accession>
<dbReference type="InParanoid" id="A0A165HJT5"/>
<evidence type="ECO:0000313" key="1">
    <source>
        <dbReference type="EMBL" id="KZF23621.1"/>
    </source>
</evidence>
<dbReference type="Proteomes" id="UP000076632">
    <property type="component" value="Unassembled WGS sequence"/>
</dbReference>
<sequence>MNIYRINLGHLVPLLHSLLALLLLLIPLHAAYILSLNFYLHVHFPASHFSPVRAIAFLIPGLATNFFPRYKCIYACSCRQRIRSSALKVSIYHGTYLGFMLCSNNNNNNNNTLYTHLITHSNHCFLRIIELYFLPFLCVCVTCKNYRVFREEKRRKWAVGKKRKKEALVSTIKGKREKKNKEALRKKEISLMT</sequence>
<organism evidence="1 2">
    <name type="scientific">Xylona heveae (strain CBS 132557 / TC161)</name>
    <dbReference type="NCBI Taxonomy" id="1328760"/>
    <lineage>
        <taxon>Eukaryota</taxon>
        <taxon>Fungi</taxon>
        <taxon>Dikarya</taxon>
        <taxon>Ascomycota</taxon>
        <taxon>Pezizomycotina</taxon>
        <taxon>Xylonomycetes</taxon>
        <taxon>Xylonales</taxon>
        <taxon>Xylonaceae</taxon>
        <taxon>Xylona</taxon>
    </lineage>
</organism>
<proteinExistence type="predicted"/>
<protein>
    <submittedName>
        <fullName evidence="1">Uncharacterized protein</fullName>
    </submittedName>
</protein>
<keyword evidence="2" id="KW-1185">Reference proteome</keyword>
<gene>
    <name evidence="1" type="ORF">L228DRAFT_121010</name>
</gene>
<dbReference type="RefSeq" id="XP_018189176.1">
    <property type="nucleotide sequence ID" value="XM_018328992.1"/>
</dbReference>